<name>A0A8S5MUL9_9VIRU</name>
<protein>
    <submittedName>
        <fullName evidence="5">Putative nucleoside-diphosphate sugar epimerase</fullName>
    </submittedName>
</protein>
<dbReference type="SUPFAM" id="SSF51735">
    <property type="entry name" value="NAD(P)-binding Rossmann-fold domains"/>
    <property type="match status" value="2"/>
</dbReference>
<dbReference type="InterPro" id="IPR029063">
    <property type="entry name" value="SAM-dependent_MTases_sf"/>
</dbReference>
<organism evidence="5">
    <name type="scientific">Inoviridae sp. ctDEu7</name>
    <dbReference type="NCBI Taxonomy" id="2826759"/>
    <lineage>
        <taxon>Viruses</taxon>
        <taxon>Monodnaviria</taxon>
        <taxon>Loebvirae</taxon>
        <taxon>Hofneiviricota</taxon>
        <taxon>Faserviricetes</taxon>
        <taxon>Tubulavirales</taxon>
        <taxon>Inoviridae</taxon>
    </lineage>
</organism>
<accession>A0A8S5MUL9</accession>
<dbReference type="InterPro" id="IPR003869">
    <property type="entry name" value="Polysac_CapD-like"/>
</dbReference>
<keyword evidence="3" id="KW-0472">Membrane</keyword>
<dbReference type="CDD" id="cd05237">
    <property type="entry name" value="UDP_invert_4-6DH_SDR_e"/>
    <property type="match status" value="1"/>
</dbReference>
<evidence type="ECO:0000256" key="2">
    <source>
        <dbReference type="SAM" id="MobiDB-lite"/>
    </source>
</evidence>
<dbReference type="Gene3D" id="3.40.50.720">
    <property type="entry name" value="NAD(P)-binding Rossmann-like Domain"/>
    <property type="match status" value="3"/>
</dbReference>
<feature type="transmembrane region" description="Helical" evidence="3">
    <location>
        <begin position="123"/>
        <end position="143"/>
    </location>
</feature>
<evidence type="ECO:0000259" key="4">
    <source>
        <dbReference type="Pfam" id="PF02719"/>
    </source>
</evidence>
<feature type="domain" description="Polysaccharide biosynthesis protein CapD-like" evidence="4">
    <location>
        <begin position="503"/>
        <end position="638"/>
    </location>
</feature>
<feature type="transmembrane region" description="Helical" evidence="3">
    <location>
        <begin position="65"/>
        <end position="83"/>
    </location>
</feature>
<feature type="transmembrane region" description="Helical" evidence="3">
    <location>
        <begin position="20"/>
        <end position="45"/>
    </location>
</feature>
<feature type="transmembrane region" description="Helical" evidence="3">
    <location>
        <begin position="95"/>
        <end position="117"/>
    </location>
</feature>
<evidence type="ECO:0000256" key="3">
    <source>
        <dbReference type="SAM" id="Phobius"/>
    </source>
</evidence>
<comment type="similarity">
    <text evidence="1">Belongs to the polysaccharide synthase family.</text>
</comment>
<proteinExistence type="inferred from homology"/>
<dbReference type="PANTHER" id="PTHR43318">
    <property type="entry name" value="UDP-N-ACETYLGLUCOSAMINE 4,6-DEHYDRATASE"/>
    <property type="match status" value="1"/>
</dbReference>
<dbReference type="EMBL" id="BK014988">
    <property type="protein sequence ID" value="DAD85799.1"/>
    <property type="molecule type" value="Genomic_DNA"/>
</dbReference>
<evidence type="ECO:0000313" key="5">
    <source>
        <dbReference type="EMBL" id="DAD85799.1"/>
    </source>
</evidence>
<sequence>MEKTSENTVQVWKNKKIKHWMLIAFFLCFYDIVAVNLSYIFGLFIRFDLTFSAIPKEYMLAYVKFAPIYTAFCVVVFFVFKLYNSLWRFASIGELSRIFLTSIVTTIFQAVGITLLFMRMPVAYYIVGAGTQFVLITAVRFAYRYVTLLRAKQVTNQVAVHNAMVIGAGASGQMILKELTMSERANARPLCIIDDNPNKWGRNIGGVPIVGGRDCIMESVKKYNIDQILFAIPTASPENKRDILNICKETGCEMKQLPGVYQITNGEVLLSKMKPVAVEDLLGREPIRVNMDEIFQHLKGKTILVTGGGGSIGSELCRQIAGHEPKQLIIFDIYENNAYEIEQELKRKYGSKLNLVTLIGSVRDSRRINDVFEKYKPDIVYHAAAHKHVPLMETSPNEAIKNNVVGTYKTAYAALKHGTKRFVLISTDKAVNPTNIMGASKRLCEMVIQSMDAISKAGRTDLLPMLHAHVDEMTDGMLADDPIDEIAVDNIESSEAVKIESVGNKDRNGTQFVAVRFGNVLGSNGSVIPLFKKQIEAGGPVTVTHPDIIRYFMTIPEAVSLVLQAGTYAWGGEIFVLDMGAPVKIDTLARNLIRLSGYKPDADIKIVYSGLRPGEKLFEEKLMAEEGMMKTDNELIHIGKPIPFDTETFLGQLGELARASYNNDESIVEMVEKIVPTFSPVGDKPTGNEKYGRNDVAVSAAK</sequence>
<dbReference type="Pfam" id="PF02719">
    <property type="entry name" value="Polysacc_synt_2"/>
    <property type="match status" value="2"/>
</dbReference>
<dbReference type="InterPro" id="IPR051203">
    <property type="entry name" value="Polysaccharide_Synthase-Rel"/>
</dbReference>
<keyword evidence="3" id="KW-1133">Transmembrane helix</keyword>
<keyword evidence="3" id="KW-0812">Transmembrane</keyword>
<dbReference type="SUPFAM" id="SSF53335">
    <property type="entry name" value="S-adenosyl-L-methionine-dependent methyltransferases"/>
    <property type="match status" value="1"/>
</dbReference>
<dbReference type="PANTHER" id="PTHR43318:SF1">
    <property type="entry name" value="POLYSACCHARIDE BIOSYNTHESIS PROTEIN EPSC-RELATED"/>
    <property type="match status" value="1"/>
</dbReference>
<feature type="region of interest" description="Disordered" evidence="2">
    <location>
        <begin position="679"/>
        <end position="702"/>
    </location>
</feature>
<evidence type="ECO:0000256" key="1">
    <source>
        <dbReference type="ARBA" id="ARBA00007430"/>
    </source>
</evidence>
<dbReference type="InterPro" id="IPR036291">
    <property type="entry name" value="NAD(P)-bd_dom_sf"/>
</dbReference>
<feature type="domain" description="Polysaccharide biosynthesis protein CapD-like" evidence="4">
    <location>
        <begin position="303"/>
        <end position="460"/>
    </location>
</feature>
<dbReference type="Pfam" id="PF13727">
    <property type="entry name" value="CoA_binding_3"/>
    <property type="match status" value="1"/>
</dbReference>
<reference evidence="5" key="1">
    <citation type="journal article" date="2021" name="Proc. Natl. Acad. Sci. U.S.A.">
        <title>A Catalog of Tens of Thousands of Viruses from Human Metagenomes Reveals Hidden Associations with Chronic Diseases.</title>
        <authorList>
            <person name="Tisza M.J."/>
            <person name="Buck C.B."/>
        </authorList>
    </citation>
    <scope>NUCLEOTIDE SEQUENCE</scope>
    <source>
        <strain evidence="5">CtDEu7</strain>
    </source>
</reference>